<name>A0A2R5G5J4_9STRA</name>
<organism evidence="4 5">
    <name type="scientific">Hondaea fermentalgiana</name>
    <dbReference type="NCBI Taxonomy" id="2315210"/>
    <lineage>
        <taxon>Eukaryota</taxon>
        <taxon>Sar</taxon>
        <taxon>Stramenopiles</taxon>
        <taxon>Bigyra</taxon>
        <taxon>Labyrinthulomycetes</taxon>
        <taxon>Thraustochytrida</taxon>
        <taxon>Thraustochytriidae</taxon>
        <taxon>Hondaea</taxon>
    </lineage>
</organism>
<dbReference type="InterPro" id="IPR043198">
    <property type="entry name" value="Cyclin/Ssn8"/>
</dbReference>
<dbReference type="SUPFAM" id="SSF47954">
    <property type="entry name" value="Cyclin-like"/>
    <property type="match status" value="2"/>
</dbReference>
<feature type="compositionally biased region" description="Basic and acidic residues" evidence="2">
    <location>
        <begin position="351"/>
        <end position="381"/>
    </location>
</feature>
<evidence type="ECO:0000313" key="5">
    <source>
        <dbReference type="Proteomes" id="UP000241890"/>
    </source>
</evidence>
<evidence type="ECO:0000259" key="3">
    <source>
        <dbReference type="Pfam" id="PF16899"/>
    </source>
</evidence>
<dbReference type="InterPro" id="IPR031658">
    <property type="entry name" value="Cyclin_C_2"/>
</dbReference>
<dbReference type="EMBL" id="BEYU01000019">
    <property type="protein sequence ID" value="GBG26322.1"/>
    <property type="molecule type" value="Genomic_DNA"/>
</dbReference>
<comment type="caution">
    <text evidence="4">The sequence shown here is derived from an EMBL/GenBank/DDBJ whole genome shotgun (WGS) entry which is preliminary data.</text>
</comment>
<proteinExistence type="predicted"/>
<dbReference type="GO" id="GO:0016538">
    <property type="term" value="F:cyclin-dependent protein serine/threonine kinase regulator activity"/>
    <property type="evidence" value="ECO:0007669"/>
    <property type="project" value="InterPro"/>
</dbReference>
<sequence>MASYERSTQKAHWTFPSQEDVDRVRADVRSAQVKAAEARGIDPKTMLTEEETKAIEAIYLNKIRAWCLDPKEARKLNERLVDVADDGKGGSESARSSQYADVLFWTASSFFKRFFLRNSMLQFNPFVMRAVAVYVAGKAEEIPLTSDLRGVRVDKLGALANTAPEMIVENEIAFLGGIDFELAIFSPQRPLEGLMEALRAKDPKRAKMWRSLETSARNLLQNVLYTDLLFLQPPSRLAFAALVTAHGEVKKNAPDFSREELLAWILPEGIDPPATLLEELTALGNQLKEAKGAVKAMGGLLRASANAEGWVKEWTKHCAKLPAANTKPIKRKRKRETGDGAEDEKEDADDDAKMDTSGKRIKVEDGGSRGEEQEIASAEKKERKKKKKKKKKDSEKK</sequence>
<evidence type="ECO:0000256" key="1">
    <source>
        <dbReference type="ARBA" id="ARBA00023127"/>
    </source>
</evidence>
<feature type="region of interest" description="Disordered" evidence="2">
    <location>
        <begin position="325"/>
        <end position="397"/>
    </location>
</feature>
<keyword evidence="1" id="KW-0195">Cyclin</keyword>
<evidence type="ECO:0000313" key="4">
    <source>
        <dbReference type="EMBL" id="GBG26322.1"/>
    </source>
</evidence>
<dbReference type="Pfam" id="PF16899">
    <property type="entry name" value="Cyclin_C_2"/>
    <property type="match status" value="1"/>
</dbReference>
<accession>A0A2R5G5J4</accession>
<dbReference type="CDD" id="cd20524">
    <property type="entry name" value="CYCLIN_CCNH_rpt1"/>
    <property type="match status" value="1"/>
</dbReference>
<feature type="compositionally biased region" description="Acidic residues" evidence="2">
    <location>
        <begin position="339"/>
        <end position="350"/>
    </location>
</feature>
<feature type="compositionally biased region" description="Basic residues" evidence="2">
    <location>
        <begin position="382"/>
        <end position="391"/>
    </location>
</feature>
<dbReference type="InParanoid" id="A0A2R5G5J4"/>
<gene>
    <name evidence="4" type="ORF">FCC1311_025432</name>
</gene>
<dbReference type="AlphaFoldDB" id="A0A2R5G5J4"/>
<dbReference type="InterPro" id="IPR036915">
    <property type="entry name" value="Cyclin-like_sf"/>
</dbReference>
<dbReference type="PANTHER" id="PTHR10026">
    <property type="entry name" value="CYCLIN"/>
    <property type="match status" value="1"/>
</dbReference>
<dbReference type="Gene3D" id="1.10.472.10">
    <property type="entry name" value="Cyclin-like"/>
    <property type="match status" value="2"/>
</dbReference>
<dbReference type="OrthoDB" id="41688at2759"/>
<protein>
    <submittedName>
        <fullName evidence="4">Cyclin-H</fullName>
    </submittedName>
</protein>
<keyword evidence="5" id="KW-1185">Reference proteome</keyword>
<feature type="domain" description="Cyclin C-terminal" evidence="3">
    <location>
        <begin position="187"/>
        <end position="250"/>
    </location>
</feature>
<dbReference type="Proteomes" id="UP000241890">
    <property type="component" value="Unassembled WGS sequence"/>
</dbReference>
<evidence type="ECO:0000256" key="2">
    <source>
        <dbReference type="SAM" id="MobiDB-lite"/>
    </source>
</evidence>
<reference evidence="4 5" key="1">
    <citation type="submission" date="2017-12" db="EMBL/GenBank/DDBJ databases">
        <title>Sequencing, de novo assembly and annotation of complete genome of a new Thraustochytrid species, strain FCC1311.</title>
        <authorList>
            <person name="Sedici K."/>
            <person name="Godart F."/>
            <person name="Aiese Cigliano R."/>
            <person name="Sanseverino W."/>
            <person name="Barakat M."/>
            <person name="Ortet P."/>
            <person name="Marechal E."/>
            <person name="Cagnac O."/>
            <person name="Amato A."/>
        </authorList>
    </citation>
    <scope>NUCLEOTIDE SEQUENCE [LARGE SCALE GENOMIC DNA]</scope>
</reference>
<dbReference type="GO" id="GO:0006357">
    <property type="term" value="P:regulation of transcription by RNA polymerase II"/>
    <property type="evidence" value="ECO:0007669"/>
    <property type="project" value="InterPro"/>
</dbReference>